<reference evidence="3 4" key="1">
    <citation type="journal article" date="2024" name="G3 (Bethesda)">
        <title>Genome assembly of Hibiscus sabdariffa L. provides insights into metabolisms of medicinal natural products.</title>
        <authorList>
            <person name="Kim T."/>
        </authorList>
    </citation>
    <scope>NUCLEOTIDE SEQUENCE [LARGE SCALE GENOMIC DNA]</scope>
    <source>
        <strain evidence="3">TK-2024</strain>
        <tissue evidence="3">Old leaves</tissue>
    </source>
</reference>
<dbReference type="InterPro" id="IPR050369">
    <property type="entry name" value="RBOH/FRE"/>
</dbReference>
<feature type="domain" description="FAD-binding 8" evidence="2">
    <location>
        <begin position="8"/>
        <end position="76"/>
    </location>
</feature>
<dbReference type="Gene3D" id="3.40.50.80">
    <property type="entry name" value="Nucleotide-binding domain of ferredoxin-NADP reductase (FNR) module"/>
    <property type="match status" value="1"/>
</dbReference>
<keyword evidence="1" id="KW-0560">Oxidoreductase</keyword>
<dbReference type="InterPro" id="IPR013112">
    <property type="entry name" value="FAD-bd_8"/>
</dbReference>
<dbReference type="PANTHER" id="PTHR11972">
    <property type="entry name" value="NADPH OXIDASE"/>
    <property type="match status" value="1"/>
</dbReference>
<organism evidence="3 4">
    <name type="scientific">Hibiscus sabdariffa</name>
    <name type="common">roselle</name>
    <dbReference type="NCBI Taxonomy" id="183260"/>
    <lineage>
        <taxon>Eukaryota</taxon>
        <taxon>Viridiplantae</taxon>
        <taxon>Streptophyta</taxon>
        <taxon>Embryophyta</taxon>
        <taxon>Tracheophyta</taxon>
        <taxon>Spermatophyta</taxon>
        <taxon>Magnoliopsida</taxon>
        <taxon>eudicotyledons</taxon>
        <taxon>Gunneridae</taxon>
        <taxon>Pentapetalae</taxon>
        <taxon>rosids</taxon>
        <taxon>malvids</taxon>
        <taxon>Malvales</taxon>
        <taxon>Malvaceae</taxon>
        <taxon>Malvoideae</taxon>
        <taxon>Hibiscus</taxon>
    </lineage>
</organism>
<evidence type="ECO:0000256" key="1">
    <source>
        <dbReference type="ARBA" id="ARBA00023002"/>
    </source>
</evidence>
<accession>A0ABR2RVF1</accession>
<dbReference type="InterPro" id="IPR039261">
    <property type="entry name" value="FNR_nucleotide-bd"/>
</dbReference>
<protein>
    <recommendedName>
        <fullName evidence="2">FAD-binding 8 domain-containing protein</fullName>
    </recommendedName>
</protein>
<dbReference type="EMBL" id="JBBPBN010000020">
    <property type="protein sequence ID" value="KAK9016962.1"/>
    <property type="molecule type" value="Genomic_DNA"/>
</dbReference>
<sequence length="110" mass="12144">MASILQSTTSAPGDDYLSIHVKTLGDWTTQLKPLFSKVCQPPSVDQSGLLRAYIGKGDNKPRLPKLLIDGPYGAPAQDYRKYDVLLLVRLGIGATPLIRRAQQHQTTKRN</sequence>
<name>A0ABR2RVF1_9ROSI</name>
<keyword evidence="4" id="KW-1185">Reference proteome</keyword>
<evidence type="ECO:0000259" key="2">
    <source>
        <dbReference type="Pfam" id="PF08022"/>
    </source>
</evidence>
<dbReference type="PANTHER" id="PTHR11972:SF64">
    <property type="entry name" value="RESPIRATORY BURST OXIDASE HOMOLOG PROTEIN B"/>
    <property type="match status" value="1"/>
</dbReference>
<comment type="caution">
    <text evidence="3">The sequence shown here is derived from an EMBL/GenBank/DDBJ whole genome shotgun (WGS) entry which is preliminary data.</text>
</comment>
<gene>
    <name evidence="3" type="ORF">V6N11_079453</name>
</gene>
<dbReference type="Proteomes" id="UP001396334">
    <property type="component" value="Unassembled WGS sequence"/>
</dbReference>
<proteinExistence type="predicted"/>
<evidence type="ECO:0000313" key="3">
    <source>
        <dbReference type="EMBL" id="KAK9016962.1"/>
    </source>
</evidence>
<dbReference type="Pfam" id="PF08022">
    <property type="entry name" value="FAD_binding_8"/>
    <property type="match status" value="1"/>
</dbReference>
<evidence type="ECO:0000313" key="4">
    <source>
        <dbReference type="Proteomes" id="UP001396334"/>
    </source>
</evidence>